<dbReference type="PROSITE" id="PS51340">
    <property type="entry name" value="MOSC"/>
    <property type="match status" value="1"/>
</dbReference>
<evidence type="ECO:0000313" key="2">
    <source>
        <dbReference type="EMBL" id="PVI04470.1"/>
    </source>
</evidence>
<dbReference type="Pfam" id="PF03473">
    <property type="entry name" value="MOSC"/>
    <property type="match status" value="1"/>
</dbReference>
<dbReference type="InterPro" id="IPR011037">
    <property type="entry name" value="Pyrv_Knase-like_insert_dom_sf"/>
</dbReference>
<dbReference type="PANTHER" id="PTHR14237:SF23">
    <property type="entry name" value="MOSC DOMAIN PROTEIN (AFU_ORTHOLOGUE AFUA_7G05900)"/>
    <property type="match status" value="1"/>
</dbReference>
<proteinExistence type="predicted"/>
<dbReference type="GO" id="GO:0030151">
    <property type="term" value="F:molybdenum ion binding"/>
    <property type="evidence" value="ECO:0007669"/>
    <property type="project" value="InterPro"/>
</dbReference>
<name>A0A2V1E5E9_9PLEO</name>
<dbReference type="OrthoDB" id="17255at2759"/>
<keyword evidence="3" id="KW-1185">Reference proteome</keyword>
<evidence type="ECO:0000259" key="1">
    <source>
        <dbReference type="PROSITE" id="PS51340"/>
    </source>
</evidence>
<dbReference type="InterPro" id="IPR005303">
    <property type="entry name" value="MOCOS_middle"/>
</dbReference>
<dbReference type="SUPFAM" id="SSF50800">
    <property type="entry name" value="PK beta-barrel domain-like"/>
    <property type="match status" value="1"/>
</dbReference>
<protein>
    <submittedName>
        <fullName evidence="2">MOSC-domain-containing protein</fullName>
    </submittedName>
</protein>
<dbReference type="Proteomes" id="UP000244855">
    <property type="component" value="Unassembled WGS sequence"/>
</dbReference>
<dbReference type="Pfam" id="PF03476">
    <property type="entry name" value="MOSC_N"/>
    <property type="match status" value="1"/>
</dbReference>
<dbReference type="GO" id="GO:0003824">
    <property type="term" value="F:catalytic activity"/>
    <property type="evidence" value="ECO:0007669"/>
    <property type="project" value="InterPro"/>
</dbReference>
<dbReference type="STRING" id="97972.A0A2V1E5E9"/>
<dbReference type="EMBL" id="KZ805321">
    <property type="protein sequence ID" value="PVI04470.1"/>
    <property type="molecule type" value="Genomic_DNA"/>
</dbReference>
<organism evidence="2 3">
    <name type="scientific">Periconia macrospinosa</name>
    <dbReference type="NCBI Taxonomy" id="97972"/>
    <lineage>
        <taxon>Eukaryota</taxon>
        <taxon>Fungi</taxon>
        <taxon>Dikarya</taxon>
        <taxon>Ascomycota</taxon>
        <taxon>Pezizomycotina</taxon>
        <taxon>Dothideomycetes</taxon>
        <taxon>Pleosporomycetidae</taxon>
        <taxon>Pleosporales</taxon>
        <taxon>Massarineae</taxon>
        <taxon>Periconiaceae</taxon>
        <taxon>Periconia</taxon>
    </lineage>
</organism>
<evidence type="ECO:0000313" key="3">
    <source>
        <dbReference type="Proteomes" id="UP000244855"/>
    </source>
</evidence>
<dbReference type="AlphaFoldDB" id="A0A2V1E5E9"/>
<reference evidence="2 3" key="1">
    <citation type="journal article" date="2018" name="Sci. Rep.">
        <title>Comparative genomics provides insights into the lifestyle and reveals functional heterogeneity of dark septate endophytic fungi.</title>
        <authorList>
            <person name="Knapp D.G."/>
            <person name="Nemeth J.B."/>
            <person name="Barry K."/>
            <person name="Hainaut M."/>
            <person name="Henrissat B."/>
            <person name="Johnson J."/>
            <person name="Kuo A."/>
            <person name="Lim J.H.P."/>
            <person name="Lipzen A."/>
            <person name="Nolan M."/>
            <person name="Ohm R.A."/>
            <person name="Tamas L."/>
            <person name="Grigoriev I.V."/>
            <person name="Spatafora J.W."/>
            <person name="Nagy L.G."/>
            <person name="Kovacs G.M."/>
        </authorList>
    </citation>
    <scope>NUCLEOTIDE SEQUENCE [LARGE SCALE GENOMIC DNA]</scope>
    <source>
        <strain evidence="2 3">DSE2036</strain>
    </source>
</reference>
<accession>A0A2V1E5E9</accession>
<gene>
    <name evidence="2" type="ORF">DM02DRAFT_669079</name>
</gene>
<sequence length="449" mass="50469">MAPNIIDDLVNSIQKTWGDFGFDITPLNLTLTFLALLLPFLSAYILALSQQEVPLAAPAGCRKIGLRGRTNLHDQFSHKYTSNGGTSTTKPWTVKALFIYPIKSCGPVELEKTDIVTTGLRYDRQFTLAQYSTSLPTLQGKVTSEWKFITQRSFPRLAKVETEIWVPDPSLPDYDKDGEWVKSQGCVVVRFPFTPDTDFSVQGLKNIGKILAAKLEWKSEPMVEFRLPFNPDQERIKNKQYIKENMKIWKDSPIALNMGCEIPDEIMAQLKYTLGVTNPLTLFRIDEEMYREVYKCAPKKKDVGFQPTIGMSDSYPIHIMNLASVHDVSSRLPANSSVSRLSALRFRPNVLITGPPAFDEDDWKEARIGKSLLYISCRTTRCKLPNVDPETGTADRNEPGTTLLKYRVIDGGSKSACLGMQVTPIGEGEIQVGDTVKVQERGEHFFLSQ</sequence>
<dbReference type="PANTHER" id="PTHR14237">
    <property type="entry name" value="MOLYBDOPTERIN COFACTOR SULFURASE MOSC"/>
    <property type="match status" value="1"/>
</dbReference>
<feature type="domain" description="MOSC" evidence="1">
    <location>
        <begin position="291"/>
        <end position="439"/>
    </location>
</feature>
<dbReference type="GO" id="GO:0030170">
    <property type="term" value="F:pyridoxal phosphate binding"/>
    <property type="evidence" value="ECO:0007669"/>
    <property type="project" value="InterPro"/>
</dbReference>
<dbReference type="InterPro" id="IPR005302">
    <property type="entry name" value="MoCF_Sase_C"/>
</dbReference>